<organism evidence="1 2">
    <name type="scientific">Streptococcus bovimastitidis</name>
    <dbReference type="NCBI Taxonomy" id="1856638"/>
    <lineage>
        <taxon>Bacteria</taxon>
        <taxon>Bacillati</taxon>
        <taxon>Bacillota</taxon>
        <taxon>Bacilli</taxon>
        <taxon>Lactobacillales</taxon>
        <taxon>Streptococcaceae</taxon>
        <taxon>Streptococcus</taxon>
    </lineage>
</organism>
<dbReference type="Proteomes" id="UP000182015">
    <property type="component" value="Unassembled WGS sequence"/>
</dbReference>
<dbReference type="RefSeq" id="WP_071793295.1">
    <property type="nucleotide sequence ID" value="NZ_LZDD01000001.1"/>
</dbReference>
<dbReference type="EMBL" id="LZDD01000001">
    <property type="protein sequence ID" value="OJF72611.1"/>
    <property type="molecule type" value="Genomic_DNA"/>
</dbReference>
<dbReference type="AlphaFoldDB" id="A0A1L8MPB1"/>
<accession>A0A1L8MPB1</accession>
<dbReference type="STRING" id="1856638.A9Q68_03425"/>
<evidence type="ECO:0000313" key="2">
    <source>
        <dbReference type="Proteomes" id="UP000182015"/>
    </source>
</evidence>
<dbReference type="OrthoDB" id="2208142at2"/>
<gene>
    <name evidence="1" type="ORF">A9Q68_03425</name>
</gene>
<proteinExistence type="predicted"/>
<evidence type="ECO:0000313" key="1">
    <source>
        <dbReference type="EMBL" id="OJF72611.1"/>
    </source>
</evidence>
<reference evidence="2" key="1">
    <citation type="submission" date="2016-06" db="EMBL/GenBank/DDBJ databases">
        <authorList>
            <person name="de Vries S.P.W."/>
            <person name="Hadjirin N.F."/>
            <person name="Lay E.M."/>
            <person name="Zadoks R.N."/>
            <person name="Peacock S.J."/>
            <person name="Parkhill J."/>
            <person name="Grant A.J."/>
            <person name="Mcdougall S."/>
            <person name="Holmes M.A."/>
        </authorList>
    </citation>
    <scope>NUCLEOTIDE SEQUENCE [LARGE SCALE GENOMIC DNA]</scope>
    <source>
        <strain evidence="2">NZ1587</strain>
    </source>
</reference>
<name>A0A1L8MPB1_9STRE</name>
<evidence type="ECO:0008006" key="3">
    <source>
        <dbReference type="Google" id="ProtNLM"/>
    </source>
</evidence>
<protein>
    <recommendedName>
        <fullName evidence="3">Glycosyltransferase stabilizing protein GtfB</fullName>
    </recommendedName>
</protein>
<keyword evidence="2" id="KW-1185">Reference proteome</keyword>
<sequence length="431" mass="49914">MFEREKRILVLATNEAEIAEIQLKLAELNDLVTVYVGLDDDFFSEHGHMPLLLALAGYQKEDGAQPLYYNNLALPDYWEVRTEPGERGRVQFWGQKKAVIDFCQPVNKRYVSKVSWLDKWEKLQSIDEYNKYGKKITSVFYENDLCKTKIYYDNNGHEFAQTVPNSQALIVYNRGSLDGYYPNRLALFKAFVREKHLSSFAIAAANPKLLKAMDAEMIWLNFEENQDFEKVLSDFSQPPLILDFTDQSQTLSSHYIKVLNKQNEMILLPSKSIFILTASDHLYQIDELIEAMPDFTFYIGARTTVSDKLMQLDIHPNVTILPLLTLGEVNQYLKRASFYLDINHSIEVDNILSRAALENLCILSFKDYCHQPQIQEPSTLFKMQQITQFAKLMRDLATDSSQFNALCHFQREQLPFQFIELNGIGEEDDNI</sequence>
<comment type="caution">
    <text evidence="1">The sequence shown here is derived from an EMBL/GenBank/DDBJ whole genome shotgun (WGS) entry which is preliminary data.</text>
</comment>